<dbReference type="NCBIfam" id="TIGR00229">
    <property type="entry name" value="sensory_box"/>
    <property type="match status" value="1"/>
</dbReference>
<dbReference type="Proteomes" id="UP001156691">
    <property type="component" value="Unassembled WGS sequence"/>
</dbReference>
<keyword evidence="11" id="KW-1185">Reference proteome</keyword>
<sequence>MGEGRFEERVYQPAQSSMAGFSLSFPDFLDIVPAGAVVVNAHGTILAMNAELLGQFGYEPGDLLGRPVEILVPEALRSRHADERPLSLVPGQIRTMGAGRSLHGRRRDGTVFPIAVGLQAVQAMDETLVLAVVSDRTDHVRAVTSEAHEKALGLELAHQEVVAREMAHRVKNLMATIAALISLSARSANTPKELEESLRGRVLALSSVIDLAIKKGPPHATPARLSIEDILRAVLSPFIWTEAESGRVSLQGPKLTVGQRASEVLALIFHELATNAIKYGALRQPDSLLSIDWRRSDEGLELTWREDVRPTDIPTPVHQGFGTILVSRLIELELGGRLERQASADCWLIRLSIPAASLELLLLDGPP</sequence>
<keyword evidence="7" id="KW-0418">Kinase</keyword>
<accession>A0ABQ5W9W8</accession>
<comment type="caution">
    <text evidence="10">The sequence shown here is derived from an EMBL/GenBank/DDBJ whole genome shotgun (WGS) entry which is preliminary data.</text>
</comment>
<feature type="domain" description="PAS" evidence="9">
    <location>
        <begin position="29"/>
        <end position="74"/>
    </location>
</feature>
<evidence type="ECO:0000256" key="1">
    <source>
        <dbReference type="ARBA" id="ARBA00000085"/>
    </source>
</evidence>
<dbReference type="RefSeq" id="WP_284341969.1">
    <property type="nucleotide sequence ID" value="NZ_BSNS01000020.1"/>
</dbReference>
<evidence type="ECO:0000256" key="7">
    <source>
        <dbReference type="ARBA" id="ARBA00022777"/>
    </source>
</evidence>
<gene>
    <name evidence="10" type="ORF">GCM10010862_38350</name>
</gene>
<evidence type="ECO:0000313" key="11">
    <source>
        <dbReference type="Proteomes" id="UP001156691"/>
    </source>
</evidence>
<evidence type="ECO:0000256" key="2">
    <source>
        <dbReference type="ARBA" id="ARBA00012438"/>
    </source>
</evidence>
<dbReference type="InterPro" id="IPR011102">
    <property type="entry name" value="Sig_transdc_His_kinase_HWE"/>
</dbReference>
<keyword evidence="4" id="KW-0597">Phosphoprotein</keyword>
<comment type="catalytic activity">
    <reaction evidence="1">
        <text>ATP + protein L-histidine = ADP + protein N-phospho-L-histidine.</text>
        <dbReference type="EC" id="2.7.13.3"/>
    </reaction>
</comment>
<dbReference type="SUPFAM" id="SSF55785">
    <property type="entry name" value="PYP-like sensor domain (PAS domain)"/>
    <property type="match status" value="1"/>
</dbReference>
<dbReference type="InterPro" id="IPR036890">
    <property type="entry name" value="HATPase_C_sf"/>
</dbReference>
<dbReference type="CDD" id="cd00130">
    <property type="entry name" value="PAS"/>
    <property type="match status" value="1"/>
</dbReference>
<protein>
    <recommendedName>
        <fullName evidence="3">Blue-light-activated histidine kinase</fullName>
        <ecNumber evidence="2">2.7.13.3</ecNumber>
    </recommendedName>
</protein>
<dbReference type="InterPro" id="IPR013656">
    <property type="entry name" value="PAS_4"/>
</dbReference>
<dbReference type="PANTHER" id="PTHR41523">
    <property type="entry name" value="TWO-COMPONENT SYSTEM SENSOR PROTEIN"/>
    <property type="match status" value="1"/>
</dbReference>
<dbReference type="SMART" id="SM00091">
    <property type="entry name" value="PAS"/>
    <property type="match status" value="1"/>
</dbReference>
<reference evidence="11" key="1">
    <citation type="journal article" date="2019" name="Int. J. Syst. Evol. Microbiol.">
        <title>The Global Catalogue of Microorganisms (GCM) 10K type strain sequencing project: providing services to taxonomists for standard genome sequencing and annotation.</title>
        <authorList>
            <consortium name="The Broad Institute Genomics Platform"/>
            <consortium name="The Broad Institute Genome Sequencing Center for Infectious Disease"/>
            <person name="Wu L."/>
            <person name="Ma J."/>
        </authorList>
    </citation>
    <scope>NUCLEOTIDE SEQUENCE [LARGE SCALE GENOMIC DNA]</scope>
    <source>
        <strain evidence="11">NBRC 112416</strain>
    </source>
</reference>
<dbReference type="Pfam" id="PF07536">
    <property type="entry name" value="HWE_HK"/>
    <property type="match status" value="1"/>
</dbReference>
<name>A0ABQ5W9W8_9HYPH</name>
<evidence type="ECO:0000256" key="3">
    <source>
        <dbReference type="ARBA" id="ARBA00021740"/>
    </source>
</evidence>
<dbReference type="Gene3D" id="3.30.450.20">
    <property type="entry name" value="PAS domain"/>
    <property type="match status" value="1"/>
</dbReference>
<evidence type="ECO:0000256" key="8">
    <source>
        <dbReference type="ARBA" id="ARBA00022840"/>
    </source>
</evidence>
<dbReference type="Gene3D" id="3.30.565.10">
    <property type="entry name" value="Histidine kinase-like ATPase, C-terminal domain"/>
    <property type="match status" value="1"/>
</dbReference>
<evidence type="ECO:0000313" key="10">
    <source>
        <dbReference type="EMBL" id="GLQ56576.1"/>
    </source>
</evidence>
<keyword evidence="5" id="KW-0808">Transferase</keyword>
<dbReference type="SMART" id="SM00911">
    <property type="entry name" value="HWE_HK"/>
    <property type="match status" value="1"/>
</dbReference>
<proteinExistence type="predicted"/>
<keyword evidence="6" id="KW-0547">Nucleotide-binding</keyword>
<dbReference type="EC" id="2.7.13.3" evidence="2"/>
<evidence type="ECO:0000256" key="5">
    <source>
        <dbReference type="ARBA" id="ARBA00022679"/>
    </source>
</evidence>
<dbReference type="InterPro" id="IPR000014">
    <property type="entry name" value="PAS"/>
</dbReference>
<evidence type="ECO:0000259" key="9">
    <source>
        <dbReference type="PROSITE" id="PS50112"/>
    </source>
</evidence>
<dbReference type="PANTHER" id="PTHR41523:SF8">
    <property type="entry name" value="ETHYLENE RESPONSE SENSOR PROTEIN"/>
    <property type="match status" value="1"/>
</dbReference>
<dbReference type="Pfam" id="PF08448">
    <property type="entry name" value="PAS_4"/>
    <property type="match status" value="1"/>
</dbReference>
<organism evidence="10 11">
    <name type="scientific">Devosia nitrariae</name>
    <dbReference type="NCBI Taxonomy" id="2071872"/>
    <lineage>
        <taxon>Bacteria</taxon>
        <taxon>Pseudomonadati</taxon>
        <taxon>Pseudomonadota</taxon>
        <taxon>Alphaproteobacteria</taxon>
        <taxon>Hyphomicrobiales</taxon>
        <taxon>Devosiaceae</taxon>
        <taxon>Devosia</taxon>
    </lineage>
</organism>
<evidence type="ECO:0000256" key="4">
    <source>
        <dbReference type="ARBA" id="ARBA00022553"/>
    </source>
</evidence>
<keyword evidence="8" id="KW-0067">ATP-binding</keyword>
<dbReference type="PROSITE" id="PS50112">
    <property type="entry name" value="PAS"/>
    <property type="match status" value="1"/>
</dbReference>
<evidence type="ECO:0000256" key="6">
    <source>
        <dbReference type="ARBA" id="ARBA00022741"/>
    </source>
</evidence>
<dbReference type="InterPro" id="IPR035965">
    <property type="entry name" value="PAS-like_dom_sf"/>
</dbReference>
<dbReference type="EMBL" id="BSNS01000020">
    <property type="protein sequence ID" value="GLQ56576.1"/>
    <property type="molecule type" value="Genomic_DNA"/>
</dbReference>